<reference evidence="2" key="1">
    <citation type="submission" date="2023-06" db="EMBL/GenBank/DDBJ databases">
        <title>Genome-scale phylogeny and comparative genomics of the fungal order Sordariales.</title>
        <authorList>
            <consortium name="Lawrence Berkeley National Laboratory"/>
            <person name="Hensen N."/>
            <person name="Bonometti L."/>
            <person name="Westerberg I."/>
            <person name="Brannstrom I.O."/>
            <person name="Guillou S."/>
            <person name="Cros-Aarteil S."/>
            <person name="Calhoun S."/>
            <person name="Haridas S."/>
            <person name="Kuo A."/>
            <person name="Mondo S."/>
            <person name="Pangilinan J."/>
            <person name="Riley R."/>
            <person name="Labutti K."/>
            <person name="Andreopoulos B."/>
            <person name="Lipzen A."/>
            <person name="Chen C."/>
            <person name="Yanf M."/>
            <person name="Daum C."/>
            <person name="Ng V."/>
            <person name="Clum A."/>
            <person name="Steindorff A."/>
            <person name="Ohm R."/>
            <person name="Martin F."/>
            <person name="Silar P."/>
            <person name="Natvig D."/>
            <person name="Lalanne C."/>
            <person name="Gautier V."/>
            <person name="Ament-Velasquez S.L."/>
            <person name="Kruys A."/>
            <person name="Hutchinson M.I."/>
            <person name="Powell A.J."/>
            <person name="Barry K."/>
            <person name="Miller A.N."/>
            <person name="Grigoriev I.V."/>
            <person name="Debuchy R."/>
            <person name="Gladieux P."/>
            <person name="Thoren M.H."/>
            <person name="Johannesson H."/>
        </authorList>
    </citation>
    <scope>NUCLEOTIDE SEQUENCE</scope>
    <source>
        <strain evidence="2">SMH2532-1</strain>
    </source>
</reference>
<dbReference type="Proteomes" id="UP001174936">
    <property type="component" value="Unassembled WGS sequence"/>
</dbReference>
<evidence type="ECO:0000313" key="2">
    <source>
        <dbReference type="EMBL" id="KAK0639399.1"/>
    </source>
</evidence>
<organism evidence="2 3">
    <name type="scientific">Cercophora newfieldiana</name>
    <dbReference type="NCBI Taxonomy" id="92897"/>
    <lineage>
        <taxon>Eukaryota</taxon>
        <taxon>Fungi</taxon>
        <taxon>Dikarya</taxon>
        <taxon>Ascomycota</taxon>
        <taxon>Pezizomycotina</taxon>
        <taxon>Sordariomycetes</taxon>
        <taxon>Sordariomycetidae</taxon>
        <taxon>Sordariales</taxon>
        <taxon>Lasiosphaeriaceae</taxon>
        <taxon>Cercophora</taxon>
    </lineage>
</organism>
<feature type="signal peptide" evidence="1">
    <location>
        <begin position="1"/>
        <end position="20"/>
    </location>
</feature>
<sequence length="96" mass="10311">MRRPSRAASLLALLIPAAFAEVIIVSCIGDAATRKAKDLITNTGGEIIYEYRLVGPQLAAAVSSLALAEIESHPLFNTECSFFLDKMIPPPKPVQT</sequence>
<gene>
    <name evidence="2" type="ORF">B0T16DRAFT_423124</name>
</gene>
<feature type="chain" id="PRO_5041285357" evidence="1">
    <location>
        <begin position="21"/>
        <end position="96"/>
    </location>
</feature>
<accession>A0AA39XSN0</accession>
<name>A0AA39XSN0_9PEZI</name>
<dbReference type="AlphaFoldDB" id="A0AA39XSN0"/>
<dbReference type="EMBL" id="JAULSV010000007">
    <property type="protein sequence ID" value="KAK0639399.1"/>
    <property type="molecule type" value="Genomic_DNA"/>
</dbReference>
<keyword evidence="1" id="KW-0732">Signal</keyword>
<comment type="caution">
    <text evidence="2">The sequence shown here is derived from an EMBL/GenBank/DDBJ whole genome shotgun (WGS) entry which is preliminary data.</text>
</comment>
<evidence type="ECO:0000256" key="1">
    <source>
        <dbReference type="SAM" id="SignalP"/>
    </source>
</evidence>
<evidence type="ECO:0000313" key="3">
    <source>
        <dbReference type="Proteomes" id="UP001174936"/>
    </source>
</evidence>
<proteinExistence type="predicted"/>
<keyword evidence="3" id="KW-1185">Reference proteome</keyword>
<protein>
    <submittedName>
        <fullName evidence="2">Uncharacterized protein</fullName>
    </submittedName>
</protein>